<protein>
    <submittedName>
        <fullName evidence="2">Uncharacterized protein</fullName>
    </submittedName>
</protein>
<feature type="region of interest" description="Disordered" evidence="1">
    <location>
        <begin position="93"/>
        <end position="147"/>
    </location>
</feature>
<evidence type="ECO:0000313" key="2">
    <source>
        <dbReference type="EMBL" id="KAG2633327.1"/>
    </source>
</evidence>
<name>A0A8T0VFY9_PANVG</name>
<evidence type="ECO:0000313" key="3">
    <source>
        <dbReference type="Proteomes" id="UP000823388"/>
    </source>
</evidence>
<dbReference type="AlphaFoldDB" id="A0A8T0VFY9"/>
<gene>
    <name evidence="2" type="ORF">PVAP13_2NG259400</name>
</gene>
<sequence>MASVLEDTSLPVNKKCKKENPANEKKANPNGPCPCRLGLRAWLICSLLRCGSSLSPDDYVPCPTVPAPLPPPLPPCPLRHDLIPRPLRRRCGARGRRLLAEPSPTTRPRRPCSPRCGPGPDAAGVGGRRRGASAEGRRRRRSRSPNRRFTVCRSRFRGCPAVATDPRLLHMLLRTFIQAPRAHGLGLC</sequence>
<dbReference type="EMBL" id="CM029040">
    <property type="protein sequence ID" value="KAG2633326.1"/>
    <property type="molecule type" value="Genomic_DNA"/>
</dbReference>
<accession>A0A8T0VFY9</accession>
<keyword evidence="3" id="KW-1185">Reference proteome</keyword>
<reference evidence="2 3" key="1">
    <citation type="submission" date="2020-05" db="EMBL/GenBank/DDBJ databases">
        <title>WGS assembly of Panicum virgatum.</title>
        <authorList>
            <person name="Lovell J.T."/>
            <person name="Jenkins J."/>
            <person name="Shu S."/>
            <person name="Juenger T.E."/>
            <person name="Schmutz J."/>
        </authorList>
    </citation>
    <scope>NUCLEOTIDE SEQUENCE</scope>
    <source>
        <strain evidence="2">AP13</strain>
        <strain evidence="3">cv. AP13</strain>
    </source>
</reference>
<feature type="compositionally biased region" description="Low complexity" evidence="1">
    <location>
        <begin position="113"/>
        <end position="123"/>
    </location>
</feature>
<dbReference type="EMBL" id="CM029040">
    <property type="protein sequence ID" value="KAG2633327.1"/>
    <property type="molecule type" value="Genomic_DNA"/>
</dbReference>
<evidence type="ECO:0000256" key="1">
    <source>
        <dbReference type="SAM" id="MobiDB-lite"/>
    </source>
</evidence>
<feature type="compositionally biased region" description="Basic residues" evidence="1">
    <location>
        <begin position="127"/>
        <end position="146"/>
    </location>
</feature>
<dbReference type="EMBL" id="CM029040">
    <property type="protein sequence ID" value="KAG2633325.1"/>
    <property type="molecule type" value="Genomic_DNA"/>
</dbReference>
<organism evidence="2 3">
    <name type="scientific">Panicum virgatum</name>
    <name type="common">Blackwell switchgrass</name>
    <dbReference type="NCBI Taxonomy" id="38727"/>
    <lineage>
        <taxon>Eukaryota</taxon>
        <taxon>Viridiplantae</taxon>
        <taxon>Streptophyta</taxon>
        <taxon>Embryophyta</taxon>
        <taxon>Tracheophyta</taxon>
        <taxon>Spermatophyta</taxon>
        <taxon>Magnoliopsida</taxon>
        <taxon>Liliopsida</taxon>
        <taxon>Poales</taxon>
        <taxon>Poaceae</taxon>
        <taxon>PACMAD clade</taxon>
        <taxon>Panicoideae</taxon>
        <taxon>Panicodae</taxon>
        <taxon>Paniceae</taxon>
        <taxon>Panicinae</taxon>
        <taxon>Panicum</taxon>
        <taxon>Panicum sect. Hiantes</taxon>
    </lineage>
</organism>
<proteinExistence type="predicted"/>
<dbReference type="Proteomes" id="UP000823388">
    <property type="component" value="Chromosome 2N"/>
</dbReference>
<comment type="caution">
    <text evidence="2">The sequence shown here is derived from an EMBL/GenBank/DDBJ whole genome shotgun (WGS) entry which is preliminary data.</text>
</comment>